<evidence type="ECO:0000313" key="3">
    <source>
        <dbReference type="Proteomes" id="UP001156641"/>
    </source>
</evidence>
<dbReference type="EMBL" id="BSOS01000033">
    <property type="protein sequence ID" value="GLR66645.1"/>
    <property type="molecule type" value="Genomic_DNA"/>
</dbReference>
<keyword evidence="3" id="KW-1185">Reference proteome</keyword>
<gene>
    <name evidence="2" type="ORF">GCM10010909_13250</name>
</gene>
<dbReference type="SUPFAM" id="SSF55781">
    <property type="entry name" value="GAF domain-like"/>
    <property type="match status" value="1"/>
</dbReference>
<dbReference type="InterPro" id="IPR000792">
    <property type="entry name" value="Tscrpt_reg_LuxR_C"/>
</dbReference>
<evidence type="ECO:0000313" key="2">
    <source>
        <dbReference type="EMBL" id="GLR66645.1"/>
    </source>
</evidence>
<comment type="caution">
    <text evidence="2">The sequence shown here is derived from an EMBL/GenBank/DDBJ whole genome shotgun (WGS) entry which is preliminary data.</text>
</comment>
<accession>A0ABQ6A5Q8</accession>
<dbReference type="Gene3D" id="1.10.10.10">
    <property type="entry name" value="Winged helix-like DNA-binding domain superfamily/Winged helix DNA-binding domain"/>
    <property type="match status" value="1"/>
</dbReference>
<dbReference type="InterPro" id="IPR036388">
    <property type="entry name" value="WH-like_DNA-bd_sf"/>
</dbReference>
<evidence type="ECO:0000259" key="1">
    <source>
        <dbReference type="SMART" id="SM00421"/>
    </source>
</evidence>
<dbReference type="SUPFAM" id="SSF46894">
    <property type="entry name" value="C-terminal effector domain of the bipartite response regulators"/>
    <property type="match status" value="1"/>
</dbReference>
<reference evidence="3" key="1">
    <citation type="journal article" date="2019" name="Int. J. Syst. Evol. Microbiol.">
        <title>The Global Catalogue of Microorganisms (GCM) 10K type strain sequencing project: providing services to taxonomists for standard genome sequencing and annotation.</title>
        <authorList>
            <consortium name="The Broad Institute Genomics Platform"/>
            <consortium name="The Broad Institute Genome Sequencing Center for Infectious Disease"/>
            <person name="Wu L."/>
            <person name="Ma J."/>
        </authorList>
    </citation>
    <scope>NUCLEOTIDE SEQUENCE [LARGE SCALE GENOMIC DNA]</scope>
    <source>
        <strain evidence="3">NBRC 112502</strain>
    </source>
</reference>
<proteinExistence type="predicted"/>
<sequence>MVEALHEGQFEQPLWSTFLERLRRRAQADYASLLIRRAEAPFNELIELFARAPGDPGRLRFETIYLLDPQRYHALRPGRVYDLQDLREPPAAPQNAGNPELGEFQHAQLMRVAEPGGCTAWVVIARRARPFGAAEGALLSSLARHIGLAVRAFVAVERERYRSEVAQHALHRLNFGWMSLAADGQLIDFDVNAERMLQRSQVLRRTSRGRLMLASPEADRALGKALRTFEANPLARPQAIHLSDEPWIDILVLSTADRAMPANRTRAPMTIIYIHGDEQTSTHRVEQIVDLFGLSRNEARLALALSRGRSIAEAAEEIGISLETARSYSKNVYAKTGTRRQADLVRLILISVITLA</sequence>
<dbReference type="Proteomes" id="UP001156641">
    <property type="component" value="Unassembled WGS sequence"/>
</dbReference>
<feature type="domain" description="HTH luxR-type" evidence="1">
    <location>
        <begin position="291"/>
        <end position="348"/>
    </location>
</feature>
<name>A0ABQ6A5Q8_9PROT</name>
<dbReference type="SMART" id="SM00421">
    <property type="entry name" value="HTH_LUXR"/>
    <property type="match status" value="1"/>
</dbReference>
<organism evidence="2 3">
    <name type="scientific">Acidocella aquatica</name>
    <dbReference type="NCBI Taxonomy" id="1922313"/>
    <lineage>
        <taxon>Bacteria</taxon>
        <taxon>Pseudomonadati</taxon>
        <taxon>Pseudomonadota</taxon>
        <taxon>Alphaproteobacteria</taxon>
        <taxon>Acetobacterales</taxon>
        <taxon>Acidocellaceae</taxon>
        <taxon>Acidocella</taxon>
    </lineage>
</organism>
<dbReference type="InterPro" id="IPR016032">
    <property type="entry name" value="Sig_transdc_resp-reg_C-effctor"/>
</dbReference>
<protein>
    <recommendedName>
        <fullName evidence="1">HTH luxR-type domain-containing protein</fullName>
    </recommendedName>
</protein>